<proteinExistence type="inferred from homology"/>
<organism evidence="9 10">
    <name type="scientific">Macrophomina phaseolina</name>
    <dbReference type="NCBI Taxonomy" id="35725"/>
    <lineage>
        <taxon>Eukaryota</taxon>
        <taxon>Fungi</taxon>
        <taxon>Dikarya</taxon>
        <taxon>Ascomycota</taxon>
        <taxon>Pezizomycotina</taxon>
        <taxon>Dothideomycetes</taxon>
        <taxon>Dothideomycetes incertae sedis</taxon>
        <taxon>Botryosphaeriales</taxon>
        <taxon>Botryosphaeriaceae</taxon>
        <taxon>Macrophomina</taxon>
    </lineage>
</organism>
<evidence type="ECO:0000256" key="2">
    <source>
        <dbReference type="ARBA" id="ARBA00008333"/>
    </source>
</evidence>
<reference evidence="9 10" key="1">
    <citation type="journal article" date="2021" name="Nat. Commun.">
        <title>Genetic determinants of endophytism in the Arabidopsis root mycobiome.</title>
        <authorList>
            <person name="Mesny F."/>
            <person name="Miyauchi S."/>
            <person name="Thiergart T."/>
            <person name="Pickel B."/>
            <person name="Atanasova L."/>
            <person name="Karlsson M."/>
            <person name="Huettel B."/>
            <person name="Barry K.W."/>
            <person name="Haridas S."/>
            <person name="Chen C."/>
            <person name="Bauer D."/>
            <person name="Andreopoulos W."/>
            <person name="Pangilinan J."/>
            <person name="LaButti K."/>
            <person name="Riley R."/>
            <person name="Lipzen A."/>
            <person name="Clum A."/>
            <person name="Drula E."/>
            <person name="Henrissat B."/>
            <person name="Kohler A."/>
            <person name="Grigoriev I.V."/>
            <person name="Martin F.M."/>
            <person name="Hacquard S."/>
        </authorList>
    </citation>
    <scope>NUCLEOTIDE SEQUENCE [LARGE SCALE GENOMIC DNA]</scope>
    <source>
        <strain evidence="9 10">MPI-SDFR-AT-0080</strain>
    </source>
</reference>
<feature type="transmembrane region" description="Helical" evidence="8">
    <location>
        <begin position="84"/>
        <end position="105"/>
    </location>
</feature>
<keyword evidence="4 8" id="KW-0812">Transmembrane</keyword>
<name>A0ABQ8GVZ3_9PEZI</name>
<keyword evidence="6 8" id="KW-0472">Membrane</keyword>
<comment type="caution">
    <text evidence="9">The sequence shown here is derived from an EMBL/GenBank/DDBJ whole genome shotgun (WGS) entry which is preliminary data.</text>
</comment>
<keyword evidence="3" id="KW-0813">Transport</keyword>
<keyword evidence="3" id="KW-0406">Ion transport</keyword>
<keyword evidence="5 8" id="KW-1133">Transmembrane helix</keyword>
<dbReference type="Pfam" id="PF03239">
    <property type="entry name" value="FTR1"/>
    <property type="match status" value="1"/>
</dbReference>
<dbReference type="InterPro" id="IPR004923">
    <property type="entry name" value="FTR1/Fip1/EfeU"/>
</dbReference>
<feature type="transmembrane region" description="Helical" evidence="8">
    <location>
        <begin position="52"/>
        <end position="72"/>
    </location>
</feature>
<evidence type="ECO:0000256" key="4">
    <source>
        <dbReference type="ARBA" id="ARBA00022692"/>
    </source>
</evidence>
<accession>A0ABQ8GVZ3</accession>
<evidence type="ECO:0000313" key="9">
    <source>
        <dbReference type="EMBL" id="KAH7065435.1"/>
    </source>
</evidence>
<evidence type="ECO:0000256" key="3">
    <source>
        <dbReference type="ARBA" id="ARBA00022496"/>
    </source>
</evidence>
<comment type="similarity">
    <text evidence="2">Belongs to the oxidase-dependent Fe transporter (OFeT) (TC 9.A.10.1) family.</text>
</comment>
<keyword evidence="10" id="KW-1185">Reference proteome</keyword>
<feature type="compositionally biased region" description="Polar residues" evidence="7">
    <location>
        <begin position="189"/>
        <end position="198"/>
    </location>
</feature>
<keyword evidence="3" id="KW-0408">Iron</keyword>
<dbReference type="Proteomes" id="UP000774617">
    <property type="component" value="Unassembled WGS sequence"/>
</dbReference>
<evidence type="ECO:0000256" key="5">
    <source>
        <dbReference type="ARBA" id="ARBA00022989"/>
    </source>
</evidence>
<feature type="region of interest" description="Disordered" evidence="7">
    <location>
        <begin position="187"/>
        <end position="206"/>
    </location>
</feature>
<evidence type="ECO:0000256" key="1">
    <source>
        <dbReference type="ARBA" id="ARBA00004141"/>
    </source>
</evidence>
<evidence type="ECO:0000256" key="6">
    <source>
        <dbReference type="ARBA" id="ARBA00023136"/>
    </source>
</evidence>
<dbReference type="EMBL" id="JAGTJR010000001">
    <property type="protein sequence ID" value="KAH7065435.1"/>
    <property type="molecule type" value="Genomic_DNA"/>
</dbReference>
<keyword evidence="3" id="KW-0410">Iron transport</keyword>
<gene>
    <name evidence="9" type="ORF">B0J12DRAFT_706934</name>
</gene>
<evidence type="ECO:0000256" key="7">
    <source>
        <dbReference type="SAM" id="MobiDB-lite"/>
    </source>
</evidence>
<dbReference type="PANTHER" id="PTHR31632">
    <property type="entry name" value="IRON TRANSPORTER FTH1"/>
    <property type="match status" value="1"/>
</dbReference>
<evidence type="ECO:0000313" key="10">
    <source>
        <dbReference type="Proteomes" id="UP000774617"/>
    </source>
</evidence>
<comment type="subcellular location">
    <subcellularLocation>
        <location evidence="1">Membrane</location>
        <topology evidence="1">Multi-pass membrane protein</topology>
    </subcellularLocation>
</comment>
<sequence>MGAVLLRTRALDAKQAVCGNSTYRVRSERWAVKYAMFLLPFIPVLREGLEAVVYIGCVSLGLPVTAFPRVILPSSGGNSAKLQIFLIISTRFLYLVAAGLFSRAMRYFENNTWHKVIGGDASETGSGPGPYDIQQTERRRWLGTFNVILGWQSSATYDSVLSYNLYRLVVIVAFVWMRYSEQRGKGLKSNATEGNDSASAHFPSSREWDGIMEISVRKDDVGEQPSTKVKELRG</sequence>
<protein>
    <submittedName>
        <fullName evidence="9">Iron permease FTR1 family-domain-containing protein</fullName>
    </submittedName>
</protein>
<dbReference type="PANTHER" id="PTHR31632:SF2">
    <property type="entry name" value="PLASMA MEMBRANE IRON PERMEASE"/>
    <property type="match status" value="1"/>
</dbReference>
<evidence type="ECO:0000256" key="8">
    <source>
        <dbReference type="SAM" id="Phobius"/>
    </source>
</evidence>